<dbReference type="GeneID" id="110787469"/>
<feature type="coiled-coil region" evidence="1">
    <location>
        <begin position="75"/>
        <end position="131"/>
    </location>
</feature>
<dbReference type="AlphaFoldDB" id="A0A9R0IEI1"/>
<keyword evidence="3" id="KW-1185">Reference proteome</keyword>
<protein>
    <submittedName>
        <fullName evidence="4">Uncharacterized protein</fullName>
    </submittedName>
</protein>
<dbReference type="KEGG" id="soe:110787469"/>
<dbReference type="Proteomes" id="UP000813463">
    <property type="component" value="Chromosome 3"/>
</dbReference>
<dbReference type="GO" id="GO:0009534">
    <property type="term" value="C:chloroplast thylakoid"/>
    <property type="evidence" value="ECO:0000318"/>
    <property type="project" value="GO_Central"/>
</dbReference>
<dbReference type="PANTHER" id="PTHR36734">
    <property type="entry name" value="YCF37-LIKE PROTEIN"/>
    <property type="match status" value="1"/>
</dbReference>
<evidence type="ECO:0000256" key="1">
    <source>
        <dbReference type="SAM" id="Coils"/>
    </source>
</evidence>
<proteinExistence type="predicted"/>
<dbReference type="RefSeq" id="XP_021847783.1">
    <property type="nucleotide sequence ID" value="XM_021992091.2"/>
</dbReference>
<evidence type="ECO:0000313" key="3">
    <source>
        <dbReference type="Proteomes" id="UP000813463"/>
    </source>
</evidence>
<evidence type="ECO:0000256" key="2">
    <source>
        <dbReference type="SAM" id="MobiDB-lite"/>
    </source>
</evidence>
<dbReference type="PANTHER" id="PTHR36734:SF1">
    <property type="entry name" value="OS02G0815300 PROTEIN"/>
    <property type="match status" value="1"/>
</dbReference>
<dbReference type="OrthoDB" id="782330at2759"/>
<reference evidence="3" key="1">
    <citation type="journal article" date="2021" name="Nat. Commun.">
        <title>Genomic analyses provide insights into spinach domestication and the genetic basis of agronomic traits.</title>
        <authorList>
            <person name="Cai X."/>
            <person name="Sun X."/>
            <person name="Xu C."/>
            <person name="Sun H."/>
            <person name="Wang X."/>
            <person name="Ge C."/>
            <person name="Zhang Z."/>
            <person name="Wang Q."/>
            <person name="Fei Z."/>
            <person name="Jiao C."/>
            <person name="Wang Q."/>
        </authorList>
    </citation>
    <scope>NUCLEOTIDE SEQUENCE [LARGE SCALE GENOMIC DNA]</scope>
    <source>
        <strain evidence="3">cv. Varoflay</strain>
    </source>
</reference>
<accession>A0A9R0IEI1</accession>
<name>A0A9R0IEI1_SPIOL</name>
<feature type="region of interest" description="Disordered" evidence="2">
    <location>
        <begin position="1"/>
        <end position="42"/>
    </location>
</feature>
<keyword evidence="1" id="KW-0175">Coiled coil</keyword>
<feature type="compositionally biased region" description="Low complexity" evidence="2">
    <location>
        <begin position="18"/>
        <end position="42"/>
    </location>
</feature>
<feature type="compositionally biased region" description="Polar residues" evidence="2">
    <location>
        <begin position="1"/>
        <end position="10"/>
    </location>
</feature>
<reference evidence="4" key="2">
    <citation type="submission" date="2025-08" db="UniProtKB">
        <authorList>
            <consortium name="RefSeq"/>
        </authorList>
    </citation>
    <scope>IDENTIFICATION</scope>
    <source>
        <tissue evidence="4">Leaf</tissue>
    </source>
</reference>
<evidence type="ECO:0000313" key="4">
    <source>
        <dbReference type="RefSeq" id="XP_021847783.1"/>
    </source>
</evidence>
<organism evidence="3 4">
    <name type="scientific">Spinacia oleracea</name>
    <name type="common">Spinach</name>
    <dbReference type="NCBI Taxonomy" id="3562"/>
    <lineage>
        <taxon>Eukaryota</taxon>
        <taxon>Viridiplantae</taxon>
        <taxon>Streptophyta</taxon>
        <taxon>Embryophyta</taxon>
        <taxon>Tracheophyta</taxon>
        <taxon>Spermatophyta</taxon>
        <taxon>Magnoliopsida</taxon>
        <taxon>eudicotyledons</taxon>
        <taxon>Gunneridae</taxon>
        <taxon>Pentapetalae</taxon>
        <taxon>Caryophyllales</taxon>
        <taxon>Chenopodiaceae</taxon>
        <taxon>Chenopodioideae</taxon>
        <taxon>Anserineae</taxon>
        <taxon>Spinacia</taxon>
    </lineage>
</organism>
<sequence>MASTASSFLPDQQVRRNTLSTTTRPPRATAAASAHLPSSSTNRRGHLIFTATTILTTALNLPSSSSPANAKDIPLFGLRKKLEKAEEQAAELVKEGFESVEKGLDSVESGIESAEKGVAAAEQGIENAAESASFSGLTQAGFVGGAEFLGVVIGTSVVNGILSSQPQKS</sequence>
<gene>
    <name evidence="4" type="primary">LOC110787469</name>
</gene>